<evidence type="ECO:0000259" key="5">
    <source>
        <dbReference type="Pfam" id="PF00149"/>
    </source>
</evidence>
<evidence type="ECO:0000256" key="2">
    <source>
        <dbReference type="ARBA" id="ARBA00022801"/>
    </source>
</evidence>
<dbReference type="SUPFAM" id="SSF56300">
    <property type="entry name" value="Metallo-dependent phosphatases"/>
    <property type="match status" value="1"/>
</dbReference>
<dbReference type="InterPro" id="IPR029052">
    <property type="entry name" value="Metallo-depent_PP-like"/>
</dbReference>
<dbReference type="InterPro" id="IPR041792">
    <property type="entry name" value="MPP_PAP"/>
</dbReference>
<evidence type="ECO:0000256" key="4">
    <source>
        <dbReference type="RuleBase" id="RU361203"/>
    </source>
</evidence>
<comment type="similarity">
    <text evidence="4">Belongs to the metallophosphoesterase superfamily. Purple acid phosphatase family.</text>
</comment>
<reference evidence="9" key="1">
    <citation type="journal article" date="2023" name="Commun. Biol.">
        <title>Genome analysis of Parmales, the sister group of diatoms, reveals the evolutionary specialization of diatoms from phago-mixotrophs to photoautotrophs.</title>
        <authorList>
            <person name="Ban H."/>
            <person name="Sato S."/>
            <person name="Yoshikawa S."/>
            <person name="Yamada K."/>
            <person name="Nakamura Y."/>
            <person name="Ichinomiya M."/>
            <person name="Sato N."/>
            <person name="Blanc-Mathieu R."/>
            <person name="Endo H."/>
            <person name="Kuwata A."/>
            <person name="Ogata H."/>
        </authorList>
    </citation>
    <scope>NUCLEOTIDE SEQUENCE [LARGE SCALE GENOMIC DNA]</scope>
</reference>
<evidence type="ECO:0000256" key="3">
    <source>
        <dbReference type="ARBA" id="ARBA00023180"/>
    </source>
</evidence>
<comment type="catalytic activity">
    <reaction evidence="4">
        <text>a phosphate monoester + H2O = an alcohol + phosphate</text>
        <dbReference type="Rhea" id="RHEA:15017"/>
        <dbReference type="ChEBI" id="CHEBI:15377"/>
        <dbReference type="ChEBI" id="CHEBI:30879"/>
        <dbReference type="ChEBI" id="CHEBI:43474"/>
        <dbReference type="ChEBI" id="CHEBI:67140"/>
        <dbReference type="EC" id="3.1.3.2"/>
    </reaction>
</comment>
<dbReference type="Pfam" id="PF00149">
    <property type="entry name" value="Metallophos"/>
    <property type="match status" value="1"/>
</dbReference>
<dbReference type="CDD" id="cd00839">
    <property type="entry name" value="MPP_PAPs"/>
    <property type="match status" value="1"/>
</dbReference>
<evidence type="ECO:0000313" key="9">
    <source>
        <dbReference type="Proteomes" id="UP001165065"/>
    </source>
</evidence>
<dbReference type="GO" id="GO:0046872">
    <property type="term" value="F:metal ion binding"/>
    <property type="evidence" value="ECO:0007669"/>
    <property type="project" value="InterPro"/>
</dbReference>
<dbReference type="InterPro" id="IPR025733">
    <property type="entry name" value="PAPs_C"/>
</dbReference>
<keyword evidence="3" id="KW-0325">Glycoprotein</keyword>
<sequence>MKLSFGLSLVLAASASAGQEDCTPKQVHIAGSNDASQAMTVTFLTRDKCDQASISFGMDIDSMDRVATSTDAPYTYSQETTKYGSYTSDYIHNIEMSGLSAGSRYYYSISGSDVHHSFTSAPTSATYPVKFSVVGDLGQTSDSASTVKHMSEENVDAILHAGDMSYSDCDHTRWDSWFDMVEFVASETPWYVVGGNHEIEHSDVSNEIFVAYEARFAMPKIKDAVMEPTTSGVATSCTPSEMYGAHYDYGNSFYSFEWGPATIVMLNSYTDTAEGSPQYDWLVSELEQIDRKKTPWVIALYHCPSYNSFSDHQGEKQQIEMKENMEPLFAKYRVNVAFSGHVHAYERTFPVVDNEVNEFGPVYVVTGEGGNREGHASGYLNDTPPSWSAFRDLETFGHSTLEIVNSTHALFTWKKNVAPGLFETADAVTLKNQFFE</sequence>
<dbReference type="GO" id="GO:0003993">
    <property type="term" value="F:acid phosphatase activity"/>
    <property type="evidence" value="ECO:0007669"/>
    <property type="project" value="UniProtKB-EC"/>
</dbReference>
<dbReference type="EMBL" id="BRYA01000345">
    <property type="protein sequence ID" value="GMI47457.1"/>
    <property type="molecule type" value="Genomic_DNA"/>
</dbReference>
<feature type="domain" description="Purple acid phosphatase N-terminal" evidence="7">
    <location>
        <begin position="24"/>
        <end position="122"/>
    </location>
</feature>
<feature type="chain" id="PRO_5041017621" description="Purple acid phosphatase" evidence="4">
    <location>
        <begin position="18"/>
        <end position="436"/>
    </location>
</feature>
<feature type="signal peptide" evidence="4">
    <location>
        <begin position="1"/>
        <end position="17"/>
    </location>
</feature>
<dbReference type="Gene3D" id="2.60.40.380">
    <property type="entry name" value="Purple acid phosphatase-like, N-terminal"/>
    <property type="match status" value="1"/>
</dbReference>
<dbReference type="Gene3D" id="3.60.21.10">
    <property type="match status" value="1"/>
</dbReference>
<comment type="caution">
    <text evidence="8">The sequence shown here is derived from an EMBL/GenBank/DDBJ whole genome shotgun (WGS) entry which is preliminary data.</text>
</comment>
<dbReference type="InterPro" id="IPR004843">
    <property type="entry name" value="Calcineurin-like_PHP"/>
</dbReference>
<keyword evidence="2 4" id="KW-0378">Hydrolase</keyword>
<dbReference type="PANTHER" id="PTHR22953">
    <property type="entry name" value="ACID PHOSPHATASE RELATED"/>
    <property type="match status" value="1"/>
</dbReference>
<dbReference type="InterPro" id="IPR008963">
    <property type="entry name" value="Purple_acid_Pase-like_N"/>
</dbReference>
<gene>
    <name evidence="8" type="ORF">TrCOL_g10</name>
</gene>
<protein>
    <recommendedName>
        <fullName evidence="4">Purple acid phosphatase</fullName>
        <ecNumber evidence="4">3.1.3.2</ecNumber>
    </recommendedName>
</protein>
<dbReference type="InterPro" id="IPR039331">
    <property type="entry name" value="PAPs-like"/>
</dbReference>
<dbReference type="Pfam" id="PF16656">
    <property type="entry name" value="Pur_ac_phosph_N"/>
    <property type="match status" value="1"/>
</dbReference>
<keyword evidence="9" id="KW-1185">Reference proteome</keyword>
<feature type="domain" description="Purple acid phosphatase C-terminal" evidence="6">
    <location>
        <begin position="360"/>
        <end position="416"/>
    </location>
</feature>
<dbReference type="SUPFAM" id="SSF49363">
    <property type="entry name" value="Purple acid phosphatase, N-terminal domain"/>
    <property type="match status" value="1"/>
</dbReference>
<dbReference type="Proteomes" id="UP001165065">
    <property type="component" value="Unassembled WGS sequence"/>
</dbReference>
<evidence type="ECO:0000259" key="6">
    <source>
        <dbReference type="Pfam" id="PF14008"/>
    </source>
</evidence>
<name>A0A9W7LFA8_9STRA</name>
<evidence type="ECO:0000313" key="8">
    <source>
        <dbReference type="EMBL" id="GMI47457.1"/>
    </source>
</evidence>
<dbReference type="InterPro" id="IPR015914">
    <property type="entry name" value="PAPs_N"/>
</dbReference>
<feature type="domain" description="Calcineurin-like phosphoesterase" evidence="5">
    <location>
        <begin position="130"/>
        <end position="345"/>
    </location>
</feature>
<keyword evidence="1 4" id="KW-0732">Signal</keyword>
<accession>A0A9W7LFA8</accession>
<dbReference type="PANTHER" id="PTHR22953:SF153">
    <property type="entry name" value="PURPLE ACID PHOSPHATASE"/>
    <property type="match status" value="1"/>
</dbReference>
<proteinExistence type="inferred from homology"/>
<dbReference type="Pfam" id="PF14008">
    <property type="entry name" value="Metallophos_C"/>
    <property type="match status" value="1"/>
</dbReference>
<dbReference type="EC" id="3.1.3.2" evidence="4"/>
<evidence type="ECO:0000256" key="1">
    <source>
        <dbReference type="ARBA" id="ARBA00022729"/>
    </source>
</evidence>
<evidence type="ECO:0000259" key="7">
    <source>
        <dbReference type="Pfam" id="PF16656"/>
    </source>
</evidence>
<dbReference type="AlphaFoldDB" id="A0A9W7LFA8"/>
<organism evidence="8 9">
    <name type="scientific">Triparma columacea</name>
    <dbReference type="NCBI Taxonomy" id="722753"/>
    <lineage>
        <taxon>Eukaryota</taxon>
        <taxon>Sar</taxon>
        <taxon>Stramenopiles</taxon>
        <taxon>Ochrophyta</taxon>
        <taxon>Bolidophyceae</taxon>
        <taxon>Parmales</taxon>
        <taxon>Triparmaceae</taxon>
        <taxon>Triparma</taxon>
    </lineage>
</organism>
<dbReference type="OrthoDB" id="45007at2759"/>